<name>A0AAE0YZM4_9GAST</name>
<gene>
    <name evidence="1" type="ORF">RRG08_056409</name>
</gene>
<proteinExistence type="predicted"/>
<sequence length="201" mass="22863">MCHIVIQFLRFKDGQIRENEQEIKAVLKDKNSIKVRTRLRPRQAFLQGESVLNVWAGSKWVHWIQRDVCVKGEDKAVFSEQTKPRYGDTRVVCCADVGEQTTFIPGRRVTDHRLPRGISYITTSVKWKQSAELETLSAAILRKPLAHKPSLASIGCQAYGRPSVLKIRVYGARPQRVNKALVLQSASKRQKALRKSSLARQ</sequence>
<protein>
    <submittedName>
        <fullName evidence="1">Uncharacterized protein</fullName>
    </submittedName>
</protein>
<dbReference type="EMBL" id="JAWDGP010005046">
    <property type="protein sequence ID" value="KAK3760119.1"/>
    <property type="molecule type" value="Genomic_DNA"/>
</dbReference>
<organism evidence="1 2">
    <name type="scientific">Elysia crispata</name>
    <name type="common">lettuce slug</name>
    <dbReference type="NCBI Taxonomy" id="231223"/>
    <lineage>
        <taxon>Eukaryota</taxon>
        <taxon>Metazoa</taxon>
        <taxon>Spiralia</taxon>
        <taxon>Lophotrochozoa</taxon>
        <taxon>Mollusca</taxon>
        <taxon>Gastropoda</taxon>
        <taxon>Heterobranchia</taxon>
        <taxon>Euthyneura</taxon>
        <taxon>Panpulmonata</taxon>
        <taxon>Sacoglossa</taxon>
        <taxon>Placobranchoidea</taxon>
        <taxon>Plakobranchidae</taxon>
        <taxon>Elysia</taxon>
    </lineage>
</organism>
<keyword evidence="2" id="KW-1185">Reference proteome</keyword>
<dbReference type="Proteomes" id="UP001283361">
    <property type="component" value="Unassembled WGS sequence"/>
</dbReference>
<evidence type="ECO:0000313" key="1">
    <source>
        <dbReference type="EMBL" id="KAK3760119.1"/>
    </source>
</evidence>
<comment type="caution">
    <text evidence="1">The sequence shown here is derived from an EMBL/GenBank/DDBJ whole genome shotgun (WGS) entry which is preliminary data.</text>
</comment>
<dbReference type="AlphaFoldDB" id="A0AAE0YZM4"/>
<reference evidence="1" key="1">
    <citation type="journal article" date="2023" name="G3 (Bethesda)">
        <title>A reference genome for the long-term kleptoplast-retaining sea slug Elysia crispata morphotype clarki.</title>
        <authorList>
            <person name="Eastman K.E."/>
            <person name="Pendleton A.L."/>
            <person name="Shaikh M.A."/>
            <person name="Suttiyut T."/>
            <person name="Ogas R."/>
            <person name="Tomko P."/>
            <person name="Gavelis G."/>
            <person name="Widhalm J.R."/>
            <person name="Wisecaver J.H."/>
        </authorList>
    </citation>
    <scope>NUCLEOTIDE SEQUENCE</scope>
    <source>
        <strain evidence="1">ECLA1</strain>
    </source>
</reference>
<evidence type="ECO:0000313" key="2">
    <source>
        <dbReference type="Proteomes" id="UP001283361"/>
    </source>
</evidence>
<accession>A0AAE0YZM4</accession>